<sequence>MLNTSKLIAEIDELGTTAGVVSKQKRNKKAKLRRANKAYHLRVNATNSRNGSQIAEDALISSRIENTLADDDFFTHVKPFQKCYSPRPTTKSMPTTDNTLSNCGRTDLVDEAILGAMASSQKGHSEPEKHKKDYDEAASSTVENFEDEKLSYEIVDLDEFMNITPMDKYKPTEECVSEQNTSPVLFSSLISTTESYSCCLSVSQMENTISESSDLRVLHKEYMPESPCNVDTTLAYTLKEPAPVTFGNDLGNGDHPVEKMKKDSKKRVNRFRQNLMDLFAICTNKETIASMPPLNVITQTSPIVFSCEDRTKSLLPPVNTKFVSGDNSSRKEEGTARRFSEVKRPTSRINICRSNRERYRRHLEPSCNLVKFLSTVITKDNTSVKRIEVNLEQLQQNVAEMRNSLTEVQVKMEKQINLLVEKSEREKEIDRQKELETKKMQCSGERLSSKNQPREINPIMETSWPLDEYQLVDVDKKKNIRMKGTEVGQGESDGFSARTKGSLAYRQKARIWQDQGDNTSPYVARFLRDIQEESRFREQELLKVKRRLASQEQSWQGTKSQFPFPGAGLKTNPRQNLIVRPCMLAHSQLRPINLMSSSRRPGTGEGRIGTSESRRSANLRSAVEQSLPRKIERLEKISKCMVDRSVGLRVRQASQEGLKKRVKRERNNRSELINQIGEQTNNNASKDHSSSLINIKEKEVGSLGAIREQKSFHFISSAFPPSFVTNGIRFTGPEEKEASQQREYTLPGELEREMLSSSEKLLRRREMVRKARQERLAKEIGEKHDKSENTNEDSIKTGEHKSAEAKGPDYDTKEEIKPQSNCRKETIKSEIQHYEDNMNKTTDLEKIKGTSNMQYVSYKERRKQALIAKAEEETKKLLELTVKVAAERREMKRKCKSNRPIHDSSLVEKTFFDEPGSKEGENQDECKKSFAYPSSSIEIKNQDRGLSQIAQDKSNGQKSDEGPLRFSEPNNQIKRDSSIKETNIEHHIDKSTSTIFMYTKNTEELESDKGTDERAGKSERQTLSISTSTEADNAHAQFHQFGMINGPHLGPYPHSCPLAFYYPYVPKPGYCPTICFPSMHHKPPSCFMGYKECAKVRSRTQRNKCQYCARRDFMKNLSHVCNDIYSSESDSDNIMDLNKGLHYMKRMNNKYYNNKRQTIRANKFAYATPFGFQGYDTSCDEKSSSEYLTSSGRSTNTSSESELER</sequence>
<feature type="region of interest" description="Disordered" evidence="2">
    <location>
        <begin position="773"/>
        <end position="823"/>
    </location>
</feature>
<keyword evidence="4" id="KW-1185">Reference proteome</keyword>
<comment type="caution">
    <text evidence="3">The sequence shown here is derived from an EMBL/GenBank/DDBJ whole genome shotgun (WGS) entry which is preliminary data.</text>
</comment>
<gene>
    <name evidence="3" type="ORF">PXEA_LOCUS3018</name>
</gene>
<feature type="region of interest" description="Disordered" evidence="2">
    <location>
        <begin position="1180"/>
        <end position="1205"/>
    </location>
</feature>
<feature type="region of interest" description="Disordered" evidence="2">
    <location>
        <begin position="951"/>
        <end position="975"/>
    </location>
</feature>
<feature type="coiled-coil region" evidence="1">
    <location>
        <begin position="377"/>
        <end position="411"/>
    </location>
</feature>
<organism evidence="3 4">
    <name type="scientific">Protopolystoma xenopodis</name>
    <dbReference type="NCBI Taxonomy" id="117903"/>
    <lineage>
        <taxon>Eukaryota</taxon>
        <taxon>Metazoa</taxon>
        <taxon>Spiralia</taxon>
        <taxon>Lophotrochozoa</taxon>
        <taxon>Platyhelminthes</taxon>
        <taxon>Monogenea</taxon>
        <taxon>Polyopisthocotylea</taxon>
        <taxon>Polystomatidea</taxon>
        <taxon>Polystomatidae</taxon>
        <taxon>Protopolystoma</taxon>
    </lineage>
</organism>
<feature type="region of interest" description="Disordered" evidence="2">
    <location>
        <begin position="118"/>
        <end position="142"/>
    </location>
</feature>
<keyword evidence="1" id="KW-0175">Coiled coil</keyword>
<evidence type="ECO:0000256" key="1">
    <source>
        <dbReference type="SAM" id="Coils"/>
    </source>
</evidence>
<evidence type="ECO:0000256" key="2">
    <source>
        <dbReference type="SAM" id="MobiDB-lite"/>
    </source>
</evidence>
<evidence type="ECO:0000313" key="4">
    <source>
        <dbReference type="Proteomes" id="UP000784294"/>
    </source>
</evidence>
<feature type="region of interest" description="Disordered" evidence="2">
    <location>
        <begin position="594"/>
        <end position="624"/>
    </location>
</feature>
<feature type="region of interest" description="Disordered" evidence="2">
    <location>
        <begin position="1004"/>
        <end position="1023"/>
    </location>
</feature>
<feature type="coiled-coil region" evidence="1">
    <location>
        <begin position="655"/>
        <end position="682"/>
    </location>
</feature>
<dbReference type="Proteomes" id="UP000784294">
    <property type="component" value="Unassembled WGS sequence"/>
</dbReference>
<proteinExistence type="predicted"/>
<reference evidence="3" key="1">
    <citation type="submission" date="2018-11" db="EMBL/GenBank/DDBJ databases">
        <authorList>
            <consortium name="Pathogen Informatics"/>
        </authorList>
    </citation>
    <scope>NUCLEOTIDE SEQUENCE</scope>
</reference>
<feature type="region of interest" description="Disordered" evidence="2">
    <location>
        <begin position="906"/>
        <end position="927"/>
    </location>
</feature>
<accession>A0A3S4ZQP9</accession>
<dbReference type="EMBL" id="CAAALY010006682">
    <property type="protein sequence ID" value="VEL09578.1"/>
    <property type="molecule type" value="Genomic_DNA"/>
</dbReference>
<dbReference type="AlphaFoldDB" id="A0A3S4ZQP9"/>
<name>A0A3S4ZQP9_9PLAT</name>
<feature type="compositionally biased region" description="Low complexity" evidence="2">
    <location>
        <begin position="1189"/>
        <end position="1205"/>
    </location>
</feature>
<feature type="compositionally biased region" description="Basic and acidic residues" evidence="2">
    <location>
        <begin position="123"/>
        <end position="135"/>
    </location>
</feature>
<feature type="compositionally biased region" description="Basic and acidic residues" evidence="2">
    <location>
        <begin position="1004"/>
        <end position="1020"/>
    </location>
</feature>
<evidence type="ECO:0000313" key="3">
    <source>
        <dbReference type="EMBL" id="VEL09578.1"/>
    </source>
</evidence>
<protein>
    <submittedName>
        <fullName evidence="3">Uncharacterized protein</fullName>
    </submittedName>
</protein>